<keyword evidence="3" id="KW-0547">Nucleotide-binding</keyword>
<dbReference type="Proteomes" id="UP000017246">
    <property type="component" value="Unassembled WGS sequence"/>
</dbReference>
<proteinExistence type="inferred from homology"/>
<dbReference type="SUPFAM" id="SSF55307">
    <property type="entry name" value="Tubulin C-terminal domain-like"/>
    <property type="match status" value="1"/>
</dbReference>
<dbReference type="Gene3D" id="3.30.1330.20">
    <property type="entry name" value="Tubulin/FtsZ, C-terminal domain"/>
    <property type="match status" value="1"/>
</dbReference>
<dbReference type="InterPro" id="IPR023123">
    <property type="entry name" value="Tubulin_C"/>
</dbReference>
<dbReference type="CDD" id="cd02186">
    <property type="entry name" value="alpha_tubulin"/>
    <property type="match status" value="1"/>
</dbReference>
<dbReference type="InterPro" id="IPR018316">
    <property type="entry name" value="Tubulin/FtsZ_2-layer-sand-dom"/>
</dbReference>
<dbReference type="Gene3D" id="3.40.50.1440">
    <property type="entry name" value="Tubulin/FtsZ, GTPase domain"/>
    <property type="match status" value="1"/>
</dbReference>
<dbReference type="PANTHER" id="PTHR11588">
    <property type="entry name" value="TUBULIN"/>
    <property type="match status" value="1"/>
</dbReference>
<dbReference type="GO" id="GO:0016787">
    <property type="term" value="F:hydrolase activity"/>
    <property type="evidence" value="ECO:0007669"/>
    <property type="project" value="UniProtKB-KW"/>
</dbReference>
<comment type="catalytic activity">
    <reaction evidence="6">
        <text>GTP + H2O = GDP + phosphate + H(+)</text>
        <dbReference type="Rhea" id="RHEA:19669"/>
        <dbReference type="ChEBI" id="CHEBI:15377"/>
        <dbReference type="ChEBI" id="CHEBI:15378"/>
        <dbReference type="ChEBI" id="CHEBI:37565"/>
        <dbReference type="ChEBI" id="CHEBI:43474"/>
        <dbReference type="ChEBI" id="CHEBI:58189"/>
    </reaction>
    <physiologicalReaction direction="left-to-right" evidence="6">
        <dbReference type="Rhea" id="RHEA:19670"/>
    </physiologicalReaction>
</comment>
<keyword evidence="2" id="KW-0493">Microtubule</keyword>
<evidence type="ECO:0000256" key="5">
    <source>
        <dbReference type="ARBA" id="ARBA00023134"/>
    </source>
</evidence>
<dbReference type="GO" id="GO:0005874">
    <property type="term" value="C:microtubule"/>
    <property type="evidence" value="ECO:0007669"/>
    <property type="project" value="UniProtKB-KW"/>
</dbReference>
<feature type="domain" description="Tubulin/FtsZ 2-layer sandwich" evidence="9">
    <location>
        <begin position="308"/>
        <end position="452"/>
    </location>
</feature>
<gene>
    <name evidence="10" type="ORF">EmuJ_000359200</name>
</gene>
<dbReference type="InterPro" id="IPR003008">
    <property type="entry name" value="Tubulin_FtsZ_GTPase"/>
</dbReference>
<dbReference type="SMART" id="SM00864">
    <property type="entry name" value="Tubulin"/>
    <property type="match status" value="1"/>
</dbReference>
<reference evidence="10" key="2">
    <citation type="submission" date="2015-11" db="EMBL/GenBank/DDBJ databases">
        <authorList>
            <person name="Zhang Y."/>
            <person name="Guo Z."/>
        </authorList>
    </citation>
    <scope>NUCLEOTIDE SEQUENCE</scope>
</reference>
<dbReference type="PRINTS" id="PR01162">
    <property type="entry name" value="ALPHATUBULIN"/>
</dbReference>
<dbReference type="InterPro" id="IPR000217">
    <property type="entry name" value="Tubulin"/>
</dbReference>
<evidence type="ECO:0000313" key="10">
    <source>
        <dbReference type="EMBL" id="CDS36492.1"/>
    </source>
</evidence>
<dbReference type="InterPro" id="IPR037103">
    <property type="entry name" value="Tubulin/FtsZ-like_C"/>
</dbReference>
<keyword evidence="5" id="KW-0342">GTP-binding</keyword>
<dbReference type="eggNOG" id="KOG1376">
    <property type="taxonomic scope" value="Eukaryota"/>
</dbReference>
<feature type="region of interest" description="Disordered" evidence="7">
    <location>
        <begin position="569"/>
        <end position="616"/>
    </location>
</feature>
<evidence type="ECO:0000313" key="11">
    <source>
        <dbReference type="Proteomes" id="UP000017246"/>
    </source>
</evidence>
<evidence type="ECO:0000256" key="3">
    <source>
        <dbReference type="ARBA" id="ARBA00022741"/>
    </source>
</evidence>
<feature type="domain" description="Tubulin/FtsZ GTPase" evidence="8">
    <location>
        <begin position="106"/>
        <end position="302"/>
    </location>
</feature>
<dbReference type="Pfam" id="PF00091">
    <property type="entry name" value="Tubulin"/>
    <property type="match status" value="1"/>
</dbReference>
<dbReference type="GO" id="GO:0005200">
    <property type="term" value="F:structural constituent of cytoskeleton"/>
    <property type="evidence" value="ECO:0007669"/>
    <property type="project" value="InterPro"/>
</dbReference>
<organism evidence="10 11">
    <name type="scientific">Echinococcus multilocularis</name>
    <name type="common">Fox tapeworm</name>
    <dbReference type="NCBI Taxonomy" id="6211"/>
    <lineage>
        <taxon>Eukaryota</taxon>
        <taxon>Metazoa</taxon>
        <taxon>Spiralia</taxon>
        <taxon>Lophotrochozoa</taxon>
        <taxon>Platyhelminthes</taxon>
        <taxon>Cestoda</taxon>
        <taxon>Eucestoda</taxon>
        <taxon>Cyclophyllidea</taxon>
        <taxon>Taeniidae</taxon>
        <taxon>Echinococcus</taxon>
    </lineage>
</organism>
<evidence type="ECO:0000259" key="9">
    <source>
        <dbReference type="SMART" id="SM00865"/>
    </source>
</evidence>
<dbReference type="EMBL" id="LN902849">
    <property type="protein sequence ID" value="CDS36492.1"/>
    <property type="molecule type" value="Genomic_DNA"/>
</dbReference>
<dbReference type="InterPro" id="IPR036525">
    <property type="entry name" value="Tubulin/FtsZ_GTPase_sf"/>
</dbReference>
<reference evidence="10" key="1">
    <citation type="journal article" date="2013" name="Nature">
        <title>The genomes of four tapeworm species reveal adaptations to parasitism.</title>
        <authorList>
            <person name="Tsai I.J."/>
            <person name="Zarowiecki M."/>
            <person name="Holroyd N."/>
            <person name="Garciarrubio A."/>
            <person name="Sanchez-Flores A."/>
            <person name="Brooks K.L."/>
            <person name="Tracey A."/>
            <person name="Bobes R.J."/>
            <person name="Fragoso G."/>
            <person name="Sciutto E."/>
            <person name="Aslett M."/>
            <person name="Beasley H."/>
            <person name="Bennett H.M."/>
            <person name="Cai J."/>
            <person name="Camicia F."/>
            <person name="Clark R."/>
            <person name="Cucher M."/>
            <person name="De Silva N."/>
            <person name="Day T.A."/>
            <person name="Deplazes P."/>
            <person name="Estrada K."/>
            <person name="Fernandez C."/>
            <person name="Holland P.W."/>
            <person name="Hou J."/>
            <person name="Hu S."/>
            <person name="Huckvale T."/>
            <person name="Hung S.S."/>
            <person name="Kamenetzky L."/>
            <person name="Keane J.A."/>
            <person name="Kiss F."/>
            <person name="Koziol U."/>
            <person name="Lambert O."/>
            <person name="Liu K."/>
            <person name="Luo X."/>
            <person name="Luo Y."/>
            <person name="Macchiaroli N."/>
            <person name="Nichol S."/>
            <person name="Paps J."/>
            <person name="Parkinson J."/>
            <person name="Pouchkina-Stantcheva N."/>
            <person name="Riddiford N."/>
            <person name="Rosenzvit M."/>
            <person name="Salinas G."/>
            <person name="Wasmuth J.D."/>
            <person name="Zamanian M."/>
            <person name="Zheng Y."/>
            <person name="Cai X."/>
            <person name="Soberon X."/>
            <person name="Olson P.D."/>
            <person name="Laclette J.P."/>
            <person name="Brehm K."/>
            <person name="Berriman M."/>
            <person name="Garciarrubio A."/>
            <person name="Bobes R.J."/>
            <person name="Fragoso G."/>
            <person name="Sanchez-Flores A."/>
            <person name="Estrada K."/>
            <person name="Cevallos M.A."/>
            <person name="Morett E."/>
            <person name="Gonzalez V."/>
            <person name="Portillo T."/>
            <person name="Ochoa-Leyva A."/>
            <person name="Jose M.V."/>
            <person name="Sciutto E."/>
            <person name="Landa A."/>
            <person name="Jimenez L."/>
            <person name="Valdes V."/>
            <person name="Carrero J.C."/>
            <person name="Larralde C."/>
            <person name="Morales-Montor J."/>
            <person name="Limon-Lason J."/>
            <person name="Soberon X."/>
            <person name="Laclette J.P."/>
        </authorList>
    </citation>
    <scope>NUCLEOTIDE SEQUENCE [LARGE SCALE GENOMIC DNA]</scope>
</reference>
<protein>
    <submittedName>
        <fullName evidence="10">Peroxisome assembly protein 26</fullName>
    </submittedName>
</protein>
<keyword evidence="4" id="KW-0378">Hydrolase</keyword>
<dbReference type="OrthoDB" id="6234632at2759"/>
<evidence type="ECO:0000256" key="6">
    <source>
        <dbReference type="ARBA" id="ARBA00049117"/>
    </source>
</evidence>
<dbReference type="STRING" id="6211.A0A068XW90"/>
<dbReference type="InterPro" id="IPR002452">
    <property type="entry name" value="Alpha_tubulin"/>
</dbReference>
<dbReference type="SUPFAM" id="SSF52490">
    <property type="entry name" value="Tubulin nucleotide-binding domain-like"/>
    <property type="match status" value="1"/>
</dbReference>
<dbReference type="SMART" id="SM00865">
    <property type="entry name" value="Tubulin_C"/>
    <property type="match status" value="1"/>
</dbReference>
<dbReference type="InterPro" id="IPR008280">
    <property type="entry name" value="Tub_FtsZ_C"/>
</dbReference>
<comment type="similarity">
    <text evidence="1">Belongs to the tubulin family.</text>
</comment>
<dbReference type="GO" id="GO:0007017">
    <property type="term" value="P:microtubule-based process"/>
    <property type="evidence" value="ECO:0007669"/>
    <property type="project" value="InterPro"/>
</dbReference>
<evidence type="ECO:0000256" key="4">
    <source>
        <dbReference type="ARBA" id="ARBA00022801"/>
    </source>
</evidence>
<evidence type="ECO:0000259" key="8">
    <source>
        <dbReference type="SMART" id="SM00864"/>
    </source>
</evidence>
<evidence type="ECO:0000256" key="7">
    <source>
        <dbReference type="SAM" id="MobiDB-lite"/>
    </source>
</evidence>
<name>A0A068XW90_ECHMU</name>
<evidence type="ECO:0000256" key="2">
    <source>
        <dbReference type="ARBA" id="ARBA00022701"/>
    </source>
</evidence>
<dbReference type="PRINTS" id="PR01161">
    <property type="entry name" value="TUBULIN"/>
</dbReference>
<accession>A0A068XW90</accession>
<dbReference type="Gene3D" id="1.10.287.600">
    <property type="entry name" value="Helix hairpin bin"/>
    <property type="match status" value="1"/>
</dbReference>
<keyword evidence="11" id="KW-1185">Reference proteome</keyword>
<dbReference type="OMA" id="AMWELAC"/>
<evidence type="ECO:0000256" key="1">
    <source>
        <dbReference type="ARBA" id="ARBA00009636"/>
    </source>
</evidence>
<dbReference type="Pfam" id="PF03953">
    <property type="entry name" value="Tubulin_C"/>
    <property type="match status" value="1"/>
</dbReference>
<sequence length="674" mass="75952">MDGWMDGWIEDVWKEDGWIVTCQLVYLSLQLRFHLSYLRTRSLTSNTIRPPQSSALATMREIIFLHVGQTGIQVGHAMWELACLEHNVGRDGTPVFLSQDDGLSIDSLFVHCSNGNYTPRALLIDLDPTVVDEVRVGHYRNLWNTSNLFGGREDAASNYARAYYSQSLRRLPGVLDRIRVLTEQCECLNSFKLVYSANGGTGSGLTAAILEELACNYGKKHRLATAIYPSPMFSQIVVEPYNATLHTSSTIDFCDCVTLADNQAIHRILGIHSGPNSAGYTVTNRLLARLINSLCLSHRYNFMGQQKVDIGELLTNLVPYPRIHFPTMAYAPFFNQMAASFETPTVTQMLERIYNQDNQLSSICIRNQPFIACALLFRGNISPFEVNEALKTIKCNKKAEFVDWCPTGFKTGINFTPPIEVPCEGFPGLDTTCINMISHNVGIREAWIRTADHFSKLYCKRAFVHWFVSEGLEESEFPESQETLASIINDYEEIGKSLKDICGSEQMQQSNVWMDEKKPKFAPDGDGGSFKRPPRSRFAFKTRGMQKVESRRLANVEISPISSTISSITPAPSSVAECNPREGRRNKNTNCLSDPSLTLRPFPRPRRSRLRTLSGSHREEKKSTCCSVFIKDFGRGDITVETMEECQSQQVDYRDSLISQFENSLSTVTVDWDD</sequence>
<dbReference type="AlphaFoldDB" id="A0A068XW90"/>
<dbReference type="GO" id="GO:0005525">
    <property type="term" value="F:GTP binding"/>
    <property type="evidence" value="ECO:0007669"/>
    <property type="project" value="UniProtKB-KW"/>
</dbReference>